<organism evidence="1 2">
    <name type="scientific">Riemerella anatipestifer RA-CH-1</name>
    <dbReference type="NCBI Taxonomy" id="1228997"/>
    <lineage>
        <taxon>Bacteria</taxon>
        <taxon>Pseudomonadati</taxon>
        <taxon>Bacteroidota</taxon>
        <taxon>Flavobacteriia</taxon>
        <taxon>Flavobacteriales</taxon>
        <taxon>Weeksellaceae</taxon>
        <taxon>Riemerella</taxon>
    </lineage>
</organism>
<dbReference type="EMBL" id="CP003787">
    <property type="protein sequence ID" value="AFR36042.1"/>
    <property type="molecule type" value="Genomic_DNA"/>
</dbReference>
<dbReference type="Proteomes" id="UP000006276">
    <property type="component" value="Chromosome"/>
</dbReference>
<name>J9R8I1_RIEAN</name>
<dbReference type="AlphaFoldDB" id="J9R8I1"/>
<reference evidence="1 2" key="1">
    <citation type="submission" date="2012-09" db="EMBL/GenBank/DDBJ databases">
        <title>Riemerella anatipestifer vaccine strains.</title>
        <authorList>
            <person name="Chun C.A."/>
            <person name="Shu W.M."/>
            <person name="Kang Z.D."/>
            <person name="Jia W.X."/>
        </authorList>
    </citation>
    <scope>NUCLEOTIDE SEQUENCE [LARGE SCALE GENOMIC DNA]</scope>
    <source>
        <strain evidence="1 2">RA-CH-1</strain>
    </source>
</reference>
<proteinExistence type="predicted"/>
<sequence>MYFNQFETRYSAIIYLAEEQIEKLNNIEEQKGFWAGFYQNGKIPYYSHYKDWLVNKERAAIYERVQNGTGSELDRDFVKLCQELKQNDIIFKNPNEHNYQNGKIFRLLLEVLVILLIIVSIIKEVKKILKERQKQNENKQ</sequence>
<protein>
    <submittedName>
        <fullName evidence="1">Uncharacterized protein</fullName>
    </submittedName>
</protein>
<accession>J9R8I1</accession>
<dbReference type="PATRIC" id="fig|1228997.3.peg.1441"/>
<evidence type="ECO:0000313" key="1">
    <source>
        <dbReference type="EMBL" id="AFR36042.1"/>
    </source>
</evidence>
<gene>
    <name evidence="1" type="ORF">B739_1444</name>
</gene>
<dbReference type="KEGG" id="rag:B739_1444"/>
<keyword evidence="2" id="KW-1185">Reference proteome</keyword>
<dbReference type="HOGENOM" id="CLU_1833684_0_0_10"/>
<evidence type="ECO:0000313" key="2">
    <source>
        <dbReference type="Proteomes" id="UP000006276"/>
    </source>
</evidence>